<proteinExistence type="predicted"/>
<dbReference type="Proteomes" id="UP000828390">
    <property type="component" value="Unassembled WGS sequence"/>
</dbReference>
<evidence type="ECO:0000313" key="2">
    <source>
        <dbReference type="Proteomes" id="UP000828390"/>
    </source>
</evidence>
<dbReference type="AlphaFoldDB" id="A0A9D4N4M3"/>
<sequence>MKSSYIQSVTECRSANQKLRLAVDSNPPLLSRASLIETGVVALVLPDLSAV</sequence>
<reference evidence="1" key="1">
    <citation type="journal article" date="2019" name="bioRxiv">
        <title>The Genome of the Zebra Mussel, Dreissena polymorpha: A Resource for Invasive Species Research.</title>
        <authorList>
            <person name="McCartney M.A."/>
            <person name="Auch B."/>
            <person name="Kono T."/>
            <person name="Mallez S."/>
            <person name="Zhang Y."/>
            <person name="Obille A."/>
            <person name="Becker A."/>
            <person name="Abrahante J.E."/>
            <person name="Garbe J."/>
            <person name="Badalamenti J.P."/>
            <person name="Herman A."/>
            <person name="Mangelson H."/>
            <person name="Liachko I."/>
            <person name="Sullivan S."/>
            <person name="Sone E.D."/>
            <person name="Koren S."/>
            <person name="Silverstein K.A.T."/>
            <person name="Beckman K.B."/>
            <person name="Gohl D.M."/>
        </authorList>
    </citation>
    <scope>NUCLEOTIDE SEQUENCE</scope>
    <source>
        <strain evidence="1">Duluth1</strain>
        <tissue evidence="1">Whole animal</tissue>
    </source>
</reference>
<comment type="caution">
    <text evidence="1">The sequence shown here is derived from an EMBL/GenBank/DDBJ whole genome shotgun (WGS) entry which is preliminary data.</text>
</comment>
<keyword evidence="2" id="KW-1185">Reference proteome</keyword>
<name>A0A9D4N4M3_DREPO</name>
<protein>
    <submittedName>
        <fullName evidence="1">Uncharacterized protein</fullName>
    </submittedName>
</protein>
<evidence type="ECO:0000313" key="1">
    <source>
        <dbReference type="EMBL" id="KAH3887209.1"/>
    </source>
</evidence>
<accession>A0A9D4N4M3</accession>
<organism evidence="1 2">
    <name type="scientific">Dreissena polymorpha</name>
    <name type="common">Zebra mussel</name>
    <name type="synonym">Mytilus polymorpha</name>
    <dbReference type="NCBI Taxonomy" id="45954"/>
    <lineage>
        <taxon>Eukaryota</taxon>
        <taxon>Metazoa</taxon>
        <taxon>Spiralia</taxon>
        <taxon>Lophotrochozoa</taxon>
        <taxon>Mollusca</taxon>
        <taxon>Bivalvia</taxon>
        <taxon>Autobranchia</taxon>
        <taxon>Heteroconchia</taxon>
        <taxon>Euheterodonta</taxon>
        <taxon>Imparidentia</taxon>
        <taxon>Neoheterodontei</taxon>
        <taxon>Myida</taxon>
        <taxon>Dreissenoidea</taxon>
        <taxon>Dreissenidae</taxon>
        <taxon>Dreissena</taxon>
    </lineage>
</organism>
<gene>
    <name evidence="1" type="ORF">DPMN_011225</name>
</gene>
<dbReference type="EMBL" id="JAIWYP010000001">
    <property type="protein sequence ID" value="KAH3887209.1"/>
    <property type="molecule type" value="Genomic_DNA"/>
</dbReference>
<reference evidence="1" key="2">
    <citation type="submission" date="2020-11" db="EMBL/GenBank/DDBJ databases">
        <authorList>
            <person name="McCartney M.A."/>
            <person name="Auch B."/>
            <person name="Kono T."/>
            <person name="Mallez S."/>
            <person name="Becker A."/>
            <person name="Gohl D.M."/>
            <person name="Silverstein K.A.T."/>
            <person name="Koren S."/>
            <person name="Bechman K.B."/>
            <person name="Herman A."/>
            <person name="Abrahante J.E."/>
            <person name="Garbe J."/>
        </authorList>
    </citation>
    <scope>NUCLEOTIDE SEQUENCE</scope>
    <source>
        <strain evidence="1">Duluth1</strain>
        <tissue evidence="1">Whole animal</tissue>
    </source>
</reference>